<dbReference type="InterPro" id="IPR045851">
    <property type="entry name" value="AMP-bd_C_sf"/>
</dbReference>
<dbReference type="PROSITE" id="PS00455">
    <property type="entry name" value="AMP_BINDING"/>
    <property type="match status" value="1"/>
</dbReference>
<dbReference type="Proteomes" id="UP001149074">
    <property type="component" value="Unassembled WGS sequence"/>
</dbReference>
<keyword evidence="3" id="KW-0276">Fatty acid metabolism</keyword>
<dbReference type="InterPro" id="IPR025110">
    <property type="entry name" value="AMP-bd_C"/>
</dbReference>
<evidence type="ECO:0000259" key="5">
    <source>
        <dbReference type="Pfam" id="PF00501"/>
    </source>
</evidence>
<comment type="similarity">
    <text evidence="1">Belongs to the ATP-dependent AMP-binding enzyme family.</text>
</comment>
<dbReference type="Gene3D" id="3.30.300.30">
    <property type="match status" value="1"/>
</dbReference>
<feature type="domain" description="AMP-dependent synthetase/ligase" evidence="5">
    <location>
        <begin position="21"/>
        <end position="405"/>
    </location>
</feature>
<dbReference type="AlphaFoldDB" id="A0A9W9G4V2"/>
<evidence type="ECO:0000256" key="3">
    <source>
        <dbReference type="ARBA" id="ARBA00022832"/>
    </source>
</evidence>
<dbReference type="OrthoDB" id="1882297at2759"/>
<accession>A0A9W9G4V2</accession>
<dbReference type="Pfam" id="PF13193">
    <property type="entry name" value="AMP-binding_C"/>
    <property type="match status" value="1"/>
</dbReference>
<gene>
    <name evidence="7" type="ORF">N7532_000254</name>
</gene>
<dbReference type="GO" id="GO:0006631">
    <property type="term" value="P:fatty acid metabolic process"/>
    <property type="evidence" value="ECO:0007669"/>
    <property type="project" value="UniProtKB-KW"/>
</dbReference>
<dbReference type="Gene3D" id="3.40.50.12780">
    <property type="entry name" value="N-terminal domain of ligase-like"/>
    <property type="match status" value="1"/>
</dbReference>
<reference evidence="7" key="1">
    <citation type="submission" date="2022-11" db="EMBL/GenBank/DDBJ databases">
        <authorList>
            <person name="Petersen C."/>
        </authorList>
    </citation>
    <scope>NUCLEOTIDE SEQUENCE</scope>
    <source>
        <strain evidence="7">IBT 30761</strain>
    </source>
</reference>
<reference evidence="7" key="2">
    <citation type="journal article" date="2023" name="IMA Fungus">
        <title>Comparative genomic study of the Penicillium genus elucidates a diverse pangenome and 15 lateral gene transfer events.</title>
        <authorList>
            <person name="Petersen C."/>
            <person name="Sorensen T."/>
            <person name="Nielsen M.R."/>
            <person name="Sondergaard T.E."/>
            <person name="Sorensen J.L."/>
            <person name="Fitzpatrick D.A."/>
            <person name="Frisvad J.C."/>
            <person name="Nielsen K.L."/>
        </authorList>
    </citation>
    <scope>NUCLEOTIDE SEQUENCE</scope>
    <source>
        <strain evidence="7">IBT 30761</strain>
    </source>
</reference>
<feature type="domain" description="AMP-binding enzyme C-terminal" evidence="6">
    <location>
        <begin position="456"/>
        <end position="532"/>
    </location>
</feature>
<dbReference type="GO" id="GO:0016874">
    <property type="term" value="F:ligase activity"/>
    <property type="evidence" value="ECO:0007669"/>
    <property type="project" value="UniProtKB-KW"/>
</dbReference>
<evidence type="ECO:0000313" key="7">
    <source>
        <dbReference type="EMBL" id="KAJ5112209.1"/>
    </source>
</evidence>
<evidence type="ECO:0000259" key="6">
    <source>
        <dbReference type="Pfam" id="PF13193"/>
    </source>
</evidence>
<dbReference type="EMBL" id="JAPQKI010000001">
    <property type="protein sequence ID" value="KAJ5112209.1"/>
    <property type="molecule type" value="Genomic_DNA"/>
</dbReference>
<protein>
    <submittedName>
        <fullName evidence="7">Uncharacterized protein</fullName>
    </submittedName>
</protein>
<dbReference type="RefSeq" id="XP_056479982.1">
    <property type="nucleotide sequence ID" value="XM_056612758.1"/>
</dbReference>
<evidence type="ECO:0000313" key="8">
    <source>
        <dbReference type="Proteomes" id="UP001149074"/>
    </source>
</evidence>
<sequence length="552" mass="60859">MAMPGDMVSKHTLSPTQFLPRAAAIEPDATAIYHVNLNGQVERRTYETFERRAAGLAYYLKHHGNKRVGILAPNTPTFLDSVFGTGGAGAVNVAINSRLKEEDVKYIFEHSEVDLIIADVQYEPLLKFFRKDHPSVPIIIDTDTGPENGPFNEAIREGLHLDSRQGNLGWAGLQAQCPNEDEMIALSYTSGTTSRPKGVIYTHRGAYLAMLGNLIESGLNNSSVRCGYLWILPMFHAMGWTFPWGVTAVRGTHYCLRKVEYSNIWKLLLSEPITHFCAAPTVNTNLCRHKDARRLSRPVQVVVAASPPSAVLFNQMTALNFLPVHGYGLTETYGPATKSYIPPEWVGDSEGKYTYLARQGHSMITALPVRVVKSESDPELIDVAKNGAEIGEVVVTGNLCTKGYYKDPVGTQKLFEGGQLHTGDLAVMHPNGAIQVVDRAKDIIISGGENISSVAVENVLMKHPDVIEAAVIGIPHEKWGETPKAFITTVHDSGVEGEDIRQWARENSEIGGFMVPSQVEIVPELPKNSTGKMQKKVLREMEMKRRHRVANL</sequence>
<dbReference type="InterPro" id="IPR000873">
    <property type="entry name" value="AMP-dep_synth/lig_dom"/>
</dbReference>
<keyword evidence="2" id="KW-0436">Ligase</keyword>
<comment type="caution">
    <text evidence="7">The sequence shown here is derived from an EMBL/GenBank/DDBJ whole genome shotgun (WGS) entry which is preliminary data.</text>
</comment>
<keyword evidence="8" id="KW-1185">Reference proteome</keyword>
<dbReference type="InterPro" id="IPR020845">
    <property type="entry name" value="AMP-binding_CS"/>
</dbReference>
<dbReference type="SUPFAM" id="SSF56801">
    <property type="entry name" value="Acetyl-CoA synthetase-like"/>
    <property type="match status" value="1"/>
</dbReference>
<dbReference type="FunFam" id="3.30.300.30:FF:000008">
    <property type="entry name" value="2,3-dihydroxybenzoate-AMP ligase"/>
    <property type="match status" value="1"/>
</dbReference>
<organism evidence="7 8">
    <name type="scientific">Penicillium argentinense</name>
    <dbReference type="NCBI Taxonomy" id="1131581"/>
    <lineage>
        <taxon>Eukaryota</taxon>
        <taxon>Fungi</taxon>
        <taxon>Dikarya</taxon>
        <taxon>Ascomycota</taxon>
        <taxon>Pezizomycotina</taxon>
        <taxon>Eurotiomycetes</taxon>
        <taxon>Eurotiomycetidae</taxon>
        <taxon>Eurotiales</taxon>
        <taxon>Aspergillaceae</taxon>
        <taxon>Penicillium</taxon>
    </lineage>
</organism>
<dbReference type="PANTHER" id="PTHR43859">
    <property type="entry name" value="ACYL-ACTIVATING ENZYME"/>
    <property type="match status" value="1"/>
</dbReference>
<dbReference type="GeneID" id="81351737"/>
<dbReference type="Pfam" id="PF00501">
    <property type="entry name" value="AMP-binding"/>
    <property type="match status" value="1"/>
</dbReference>
<evidence type="ECO:0000256" key="1">
    <source>
        <dbReference type="ARBA" id="ARBA00006432"/>
    </source>
</evidence>
<keyword evidence="4" id="KW-0443">Lipid metabolism</keyword>
<dbReference type="InterPro" id="IPR042099">
    <property type="entry name" value="ANL_N_sf"/>
</dbReference>
<evidence type="ECO:0000256" key="4">
    <source>
        <dbReference type="ARBA" id="ARBA00023098"/>
    </source>
</evidence>
<evidence type="ECO:0000256" key="2">
    <source>
        <dbReference type="ARBA" id="ARBA00022598"/>
    </source>
</evidence>
<name>A0A9W9G4V2_9EURO</name>
<dbReference type="PANTHER" id="PTHR43859:SF4">
    <property type="entry name" value="BUTANOATE--COA LIGASE AAE1-RELATED"/>
    <property type="match status" value="1"/>
</dbReference>
<proteinExistence type="inferred from homology"/>